<feature type="region of interest" description="Disordered" evidence="1">
    <location>
        <begin position="202"/>
        <end position="246"/>
    </location>
</feature>
<evidence type="ECO:0008006" key="5">
    <source>
        <dbReference type="Google" id="ProtNLM"/>
    </source>
</evidence>
<keyword evidence="4" id="KW-1185">Reference proteome</keyword>
<feature type="chain" id="PRO_5041374627" description="DUF4410 domain-containing protein" evidence="2">
    <location>
        <begin position="21"/>
        <end position="433"/>
    </location>
</feature>
<keyword evidence="2" id="KW-0732">Signal</keyword>
<proteinExistence type="predicted"/>
<name>A0AA40ZV09_9BACT</name>
<evidence type="ECO:0000256" key="1">
    <source>
        <dbReference type="SAM" id="MobiDB-lite"/>
    </source>
</evidence>
<dbReference type="EMBL" id="JACJMO010000016">
    <property type="protein sequence ID" value="MBM6858006.1"/>
    <property type="molecule type" value="Genomic_DNA"/>
</dbReference>
<accession>A0AA40ZV09</accession>
<reference evidence="3 4" key="1">
    <citation type="journal article" date="2021" name="Sci. Rep.">
        <title>The distribution of antibiotic resistance genes in chicken gut microbiota commensals.</title>
        <authorList>
            <person name="Juricova H."/>
            <person name="Matiasovicova J."/>
            <person name="Kubasova T."/>
            <person name="Cejkova D."/>
            <person name="Rychlik I."/>
        </authorList>
    </citation>
    <scope>NUCLEOTIDE SEQUENCE [LARGE SCALE GENOMIC DNA]</scope>
    <source>
        <strain evidence="3 4">An421</strain>
    </source>
</reference>
<dbReference type="AlphaFoldDB" id="A0AA40ZV09"/>
<gene>
    <name evidence="3" type="ORF">H6D15_10420</name>
</gene>
<evidence type="ECO:0000256" key="2">
    <source>
        <dbReference type="SAM" id="SignalP"/>
    </source>
</evidence>
<feature type="signal peptide" evidence="2">
    <location>
        <begin position="1"/>
        <end position="20"/>
    </location>
</feature>
<evidence type="ECO:0000313" key="3">
    <source>
        <dbReference type="EMBL" id="MBM6858006.1"/>
    </source>
</evidence>
<comment type="caution">
    <text evidence="3">The sequence shown here is derived from an EMBL/GenBank/DDBJ whole genome shotgun (WGS) entry which is preliminary data.</text>
</comment>
<feature type="compositionally biased region" description="Low complexity" evidence="1">
    <location>
        <begin position="203"/>
        <end position="220"/>
    </location>
</feature>
<organism evidence="3 4">
    <name type="scientific">Caecibacteroides pullorum</name>
    <dbReference type="NCBI Taxonomy" id="2725562"/>
    <lineage>
        <taxon>Bacteria</taxon>
        <taxon>Pseudomonadati</taxon>
        <taxon>Bacteroidota</taxon>
        <taxon>Bacteroidia</taxon>
        <taxon>Bacteroidales</taxon>
        <taxon>Bacteroidaceae</taxon>
        <taxon>Caecibacteroides</taxon>
    </lineage>
</organism>
<sequence>MKERVFIVVLMALMSMPIMARDAIKVVNGDLSVFNNPSIVATVKFDYTDLQIEGKPYMEHLKSRGSDFVRDWPSESQTSENYFVKCWNHDNEDGMQLTTASGKEYTMVFVVTEMDMGSGAASMLVGFGAGGAKMSGMMYILKGNSDVPVLTVSIDGQSGRSGMTEIARRVDLYGELAEDMVEKLQKTKQSKVPASTEAVVIPSKGGKSTTKATASSSKSVSKVEAKKSETSNGKQKKAVSASKKNAAVSKSSNARLKILKEAKGEIIPRRRKPILGDFELFEKEDKIGLYFDFSAAQIMERSEEEFISYMSSPASGKDRDPQFSETWENTIKPELESLFCEIVNSELREEDCGIRFVSDINCDYVLKVEVLELDDDANNIINFLFVNMQTGNVDAQIKCESKGGRMGRYVGLLNQGFESAGENFAEMFLDQID</sequence>
<dbReference type="Proteomes" id="UP000698924">
    <property type="component" value="Unassembled WGS sequence"/>
</dbReference>
<protein>
    <recommendedName>
        <fullName evidence="5">DUF4410 domain-containing protein</fullName>
    </recommendedName>
</protein>
<evidence type="ECO:0000313" key="4">
    <source>
        <dbReference type="Proteomes" id="UP000698924"/>
    </source>
</evidence>
<dbReference type="RefSeq" id="WP_204972263.1">
    <property type="nucleotide sequence ID" value="NZ_JAAZTS010000016.1"/>
</dbReference>